<proteinExistence type="predicted"/>
<reference evidence="3 4" key="1">
    <citation type="submission" date="2020-08" db="EMBL/GenBank/DDBJ databases">
        <title>Genomic Encyclopedia of Type Strains, Phase IV (KMG-IV): sequencing the most valuable type-strain genomes for metagenomic binning, comparative biology and taxonomic classification.</title>
        <authorList>
            <person name="Goeker M."/>
        </authorList>
    </citation>
    <scope>NUCLEOTIDE SEQUENCE [LARGE SCALE GENOMIC DNA]</scope>
    <source>
        <strain evidence="3 4">DSM 22975</strain>
    </source>
</reference>
<evidence type="ECO:0000256" key="1">
    <source>
        <dbReference type="ARBA" id="ARBA00022723"/>
    </source>
</evidence>
<organism evidence="3 4">
    <name type="scientific">Tolumonas osonensis</name>
    <dbReference type="NCBI Taxonomy" id="675874"/>
    <lineage>
        <taxon>Bacteria</taxon>
        <taxon>Pseudomonadati</taxon>
        <taxon>Pseudomonadota</taxon>
        <taxon>Gammaproteobacteria</taxon>
        <taxon>Aeromonadales</taxon>
        <taxon>Aeromonadaceae</taxon>
        <taxon>Tolumonas</taxon>
    </lineage>
</organism>
<accession>A0A841G9L5</accession>
<comment type="caution">
    <text evidence="3">The sequence shown here is derived from an EMBL/GenBank/DDBJ whole genome shotgun (WGS) entry which is preliminary data.</text>
</comment>
<dbReference type="RefSeq" id="WP_188025448.1">
    <property type="nucleotide sequence ID" value="NZ_JACHGR010000002.1"/>
</dbReference>
<dbReference type="SUPFAM" id="SSF56529">
    <property type="entry name" value="FAH"/>
    <property type="match status" value="1"/>
</dbReference>
<keyword evidence="1" id="KW-0479">Metal-binding</keyword>
<dbReference type="Proteomes" id="UP000585721">
    <property type="component" value="Unassembled WGS sequence"/>
</dbReference>
<dbReference type="AlphaFoldDB" id="A0A841G9L5"/>
<dbReference type="Pfam" id="PF01557">
    <property type="entry name" value="FAA_hydrolase"/>
    <property type="match status" value="1"/>
</dbReference>
<name>A0A841G9L5_9GAMM</name>
<dbReference type="InterPro" id="IPR036663">
    <property type="entry name" value="Fumarylacetoacetase_C_sf"/>
</dbReference>
<evidence type="ECO:0000313" key="3">
    <source>
        <dbReference type="EMBL" id="MBB6054629.1"/>
    </source>
</evidence>
<dbReference type="Gene3D" id="3.90.850.10">
    <property type="entry name" value="Fumarylacetoacetase-like, C-terminal domain"/>
    <property type="match status" value="1"/>
</dbReference>
<dbReference type="EMBL" id="JACHGR010000002">
    <property type="protein sequence ID" value="MBB6054629.1"/>
    <property type="molecule type" value="Genomic_DNA"/>
</dbReference>
<dbReference type="GO" id="GO:0046872">
    <property type="term" value="F:metal ion binding"/>
    <property type="evidence" value="ECO:0007669"/>
    <property type="project" value="UniProtKB-KW"/>
</dbReference>
<protein>
    <submittedName>
        <fullName evidence="3">2-keto-4-pentenoate hydratase/2-oxohepta-3-ene-1,7-dioic acid hydratase in catechol pathway</fullName>
    </submittedName>
</protein>
<sequence length="203" mass="23259">MKSITINDRKIIPSKIVCVGRNYVEHIMELENEIPDEILIFMKHNSAISNELLSYHQEPLSYEGELCFLYEKNRFSAIGFGLDLTKRQLQTTLKKKGLPWERAKSFDGSAVFSNFTEISDHDKNLSFSLDINGKRTQYGQIDLMIHKPEQILQEIRSFITLNDGDIVMTGSPKGVGVIHQHDLFTANVMVDDKIVTRGEWIAR</sequence>
<feature type="domain" description="Fumarylacetoacetase-like C-terminal" evidence="2">
    <location>
        <begin position="15"/>
        <end position="182"/>
    </location>
</feature>
<evidence type="ECO:0000313" key="4">
    <source>
        <dbReference type="Proteomes" id="UP000585721"/>
    </source>
</evidence>
<dbReference type="PANTHER" id="PTHR11820">
    <property type="entry name" value="ACYLPYRUVASE"/>
    <property type="match status" value="1"/>
</dbReference>
<keyword evidence="4" id="KW-1185">Reference proteome</keyword>
<dbReference type="PANTHER" id="PTHR11820:SF7">
    <property type="entry name" value="ACYLPYRUVASE FAHD1, MITOCHONDRIAL"/>
    <property type="match status" value="1"/>
</dbReference>
<dbReference type="GO" id="GO:0018773">
    <property type="term" value="F:acetylpyruvate hydrolase activity"/>
    <property type="evidence" value="ECO:0007669"/>
    <property type="project" value="TreeGrafter"/>
</dbReference>
<dbReference type="InterPro" id="IPR011234">
    <property type="entry name" value="Fumarylacetoacetase-like_C"/>
</dbReference>
<evidence type="ECO:0000259" key="2">
    <source>
        <dbReference type="Pfam" id="PF01557"/>
    </source>
</evidence>
<gene>
    <name evidence="3" type="ORF">HNR75_000501</name>
</gene>